<dbReference type="OrthoDB" id="1081007at2759"/>
<organism evidence="5 6">
    <name type="scientific">Actinia tenebrosa</name>
    <name type="common">Australian red waratah sea anemone</name>
    <dbReference type="NCBI Taxonomy" id="6105"/>
    <lineage>
        <taxon>Eukaryota</taxon>
        <taxon>Metazoa</taxon>
        <taxon>Cnidaria</taxon>
        <taxon>Anthozoa</taxon>
        <taxon>Hexacorallia</taxon>
        <taxon>Actiniaria</taxon>
        <taxon>Actiniidae</taxon>
        <taxon>Actinia</taxon>
    </lineage>
</organism>
<feature type="binding site" evidence="2">
    <location>
        <begin position="439"/>
        <end position="441"/>
    </location>
    <ligand>
        <name>L-glutamate</name>
        <dbReference type="ChEBI" id="CHEBI:29985"/>
    </ligand>
</feature>
<dbReference type="GO" id="GO:0036374">
    <property type="term" value="F:glutathione hydrolase activity"/>
    <property type="evidence" value="ECO:0007669"/>
    <property type="project" value="InterPro"/>
</dbReference>
<evidence type="ECO:0000313" key="5">
    <source>
        <dbReference type="Proteomes" id="UP000515163"/>
    </source>
</evidence>
<dbReference type="GO" id="GO:0005886">
    <property type="term" value="C:plasma membrane"/>
    <property type="evidence" value="ECO:0007669"/>
    <property type="project" value="TreeGrafter"/>
</dbReference>
<evidence type="ECO:0000256" key="3">
    <source>
        <dbReference type="SAM" id="MobiDB-lite"/>
    </source>
</evidence>
<feature type="binding site" evidence="2">
    <location>
        <begin position="491"/>
        <end position="492"/>
    </location>
    <ligand>
        <name>L-glutamate</name>
        <dbReference type="ChEBI" id="CHEBI:29985"/>
    </ligand>
</feature>
<sequence length="611" mass="66877">MIEEEDHTFMGTKKTSRKRTKYIVFAVVLILVIVIILAIVLGVTLSSKKKPSHGKTPTNQTTTPAPLPTSPPHSNGPYKQAVVAADAGTCSEIGRDIMKKNGSAVDAAVAVMLCIGINNMHSAGIGGGGFMLVYNRSNMFAEVIDFREEAPGSANVTMFVNSSLNSQVGPSASGVPGEVKGFHTAWKKYGRIPWKYLVQPSIDLAKNGVPLNINTFHAMEASKALILNDPGLRELLVNDKGELRKLGETIKNPKLARTLERIRDNPEAFYSGDLAKDLVRDIQNNGGIITLQDMKNYEAKIRKPLGSTLGSNVWYSVPPPGSGVVMGLILNILKGYNMTSADRKDTNSSILTYHRITEAFKFAYAYRALLGDEDFVDLAETLKNITDPSFGESLRHKIFDNKTFKNYTYYGDYYSTEGGGTSHMSLMAPNGDAVSITTTINLYFGSKFRSTSTGIIMNNQMDDFATPGKINAFGVEPSPANFIKPRKRPLSSCSPSIFVDNKGDVRMVAGASGGTKITTATPLTVMNYLWFNRTLTQSVRDPRLHHQLMPMYIKTDKMYPMPQAIIDGLRRLGHEVRVLDGFAVVQAVVKEKDGMLYGEADPRKGGWAAGF</sequence>
<dbReference type="PRINTS" id="PR01210">
    <property type="entry name" value="GGTRANSPTASE"/>
</dbReference>
<gene>
    <name evidence="6" type="primary">LOC116305715</name>
</gene>
<dbReference type="InterPro" id="IPR043137">
    <property type="entry name" value="GGT_ssub_C"/>
</dbReference>
<dbReference type="InterPro" id="IPR000101">
    <property type="entry name" value="GGT_peptidase"/>
</dbReference>
<feature type="transmembrane region" description="Helical" evidence="4">
    <location>
        <begin position="22"/>
        <end position="45"/>
    </location>
</feature>
<dbReference type="InParanoid" id="A0A6P8J145"/>
<dbReference type="Gene3D" id="3.60.20.40">
    <property type="match status" value="1"/>
</dbReference>
<dbReference type="GO" id="GO:0006751">
    <property type="term" value="P:glutathione catabolic process"/>
    <property type="evidence" value="ECO:0007669"/>
    <property type="project" value="InterPro"/>
</dbReference>
<feature type="active site" description="Nucleophile" evidence="1">
    <location>
        <position position="421"/>
    </location>
</feature>
<feature type="region of interest" description="Disordered" evidence="3">
    <location>
        <begin position="47"/>
        <end position="78"/>
    </location>
</feature>
<dbReference type="InterPro" id="IPR043138">
    <property type="entry name" value="GGT_lsub"/>
</dbReference>
<evidence type="ECO:0000256" key="1">
    <source>
        <dbReference type="PIRSR" id="PIRSR600101-1"/>
    </source>
</evidence>
<keyword evidence="5" id="KW-1185">Reference proteome</keyword>
<reference evidence="6" key="1">
    <citation type="submission" date="2025-08" db="UniProtKB">
        <authorList>
            <consortium name="RefSeq"/>
        </authorList>
    </citation>
    <scope>IDENTIFICATION</scope>
    <source>
        <tissue evidence="6">Tentacle</tissue>
    </source>
</reference>
<feature type="binding site" evidence="2">
    <location>
        <position position="147"/>
    </location>
    <ligand>
        <name>L-glutamate</name>
        <dbReference type="ChEBI" id="CHEBI:29985"/>
    </ligand>
</feature>
<dbReference type="Proteomes" id="UP000515163">
    <property type="component" value="Unplaced"/>
</dbReference>
<accession>A0A6P8J145</accession>
<feature type="binding site" evidence="2">
    <location>
        <position position="514"/>
    </location>
    <ligand>
        <name>L-glutamate</name>
        <dbReference type="ChEBI" id="CHEBI:29985"/>
    </ligand>
</feature>
<dbReference type="RefSeq" id="XP_031571540.1">
    <property type="nucleotide sequence ID" value="XM_031715680.1"/>
</dbReference>
<dbReference type="PANTHER" id="PTHR11686">
    <property type="entry name" value="GAMMA GLUTAMYL TRANSPEPTIDASE"/>
    <property type="match status" value="1"/>
</dbReference>
<dbReference type="Gene3D" id="1.10.246.130">
    <property type="match status" value="1"/>
</dbReference>
<dbReference type="Pfam" id="PF01019">
    <property type="entry name" value="G_glu_transpept"/>
    <property type="match status" value="1"/>
</dbReference>
<dbReference type="AlphaFoldDB" id="A0A6P8J145"/>
<dbReference type="PANTHER" id="PTHR11686:SF9">
    <property type="entry name" value="RE13973P"/>
    <property type="match status" value="1"/>
</dbReference>
<evidence type="ECO:0000256" key="2">
    <source>
        <dbReference type="PIRSR" id="PIRSR600101-2"/>
    </source>
</evidence>
<dbReference type="GeneID" id="116305715"/>
<dbReference type="FunFam" id="3.60.20.40:FF:000009">
    <property type="entry name" value="Predicted protein"/>
    <property type="match status" value="1"/>
</dbReference>
<dbReference type="FunFam" id="1.10.246.130:FF:000002">
    <property type="entry name" value="glutathione hydrolase 1 proenzyme"/>
    <property type="match status" value="1"/>
</dbReference>
<dbReference type="FunCoup" id="A0A6P8J145">
    <property type="interactions" value="258"/>
</dbReference>
<dbReference type="SUPFAM" id="SSF56235">
    <property type="entry name" value="N-terminal nucleophile aminohydrolases (Ntn hydrolases)"/>
    <property type="match status" value="1"/>
</dbReference>
<evidence type="ECO:0000256" key="4">
    <source>
        <dbReference type="SAM" id="Phobius"/>
    </source>
</evidence>
<dbReference type="KEGG" id="aten:116305715"/>
<protein>
    <submittedName>
        <fullName evidence="6">Glutathione hydrolase 1 proenzyme-like</fullName>
    </submittedName>
</protein>
<dbReference type="InterPro" id="IPR029055">
    <property type="entry name" value="Ntn_hydrolases_N"/>
</dbReference>
<keyword evidence="4" id="KW-0812">Transmembrane</keyword>
<name>A0A6P8J145_ACTTE</name>
<feature type="binding site" evidence="2">
    <location>
        <position position="463"/>
    </location>
    <ligand>
        <name>L-glutamate</name>
        <dbReference type="ChEBI" id="CHEBI:29985"/>
    </ligand>
</feature>
<keyword evidence="4" id="KW-0472">Membrane</keyword>
<evidence type="ECO:0000313" key="6">
    <source>
        <dbReference type="RefSeq" id="XP_031571540.1"/>
    </source>
</evidence>
<keyword evidence="4" id="KW-1133">Transmembrane helix</keyword>
<dbReference type="NCBIfam" id="TIGR00066">
    <property type="entry name" value="g_glut_trans"/>
    <property type="match status" value="1"/>
</dbReference>
<proteinExistence type="predicted"/>